<organism evidence="3 4">
    <name type="scientific">Lasallia pustulata</name>
    <dbReference type="NCBI Taxonomy" id="136370"/>
    <lineage>
        <taxon>Eukaryota</taxon>
        <taxon>Fungi</taxon>
        <taxon>Dikarya</taxon>
        <taxon>Ascomycota</taxon>
        <taxon>Pezizomycotina</taxon>
        <taxon>Lecanoromycetes</taxon>
        <taxon>OSLEUM clade</taxon>
        <taxon>Umbilicariomycetidae</taxon>
        <taxon>Umbilicariales</taxon>
        <taxon>Umbilicariaceae</taxon>
        <taxon>Lasallia</taxon>
    </lineage>
</organism>
<dbReference type="EMBL" id="VXIT01000005">
    <property type="protein sequence ID" value="KAA6412735.1"/>
    <property type="molecule type" value="Genomic_DNA"/>
</dbReference>
<comment type="caution">
    <text evidence="3">The sequence shown here is derived from an EMBL/GenBank/DDBJ whole genome shotgun (WGS) entry which is preliminary data.</text>
</comment>
<evidence type="ECO:0000256" key="1">
    <source>
        <dbReference type="SAM" id="MobiDB-lite"/>
    </source>
</evidence>
<feature type="region of interest" description="Disordered" evidence="1">
    <location>
        <begin position="574"/>
        <end position="595"/>
    </location>
</feature>
<feature type="transmembrane region" description="Helical" evidence="2">
    <location>
        <begin position="197"/>
        <end position="217"/>
    </location>
</feature>
<evidence type="ECO:0000256" key="2">
    <source>
        <dbReference type="SAM" id="Phobius"/>
    </source>
</evidence>
<keyword evidence="2" id="KW-0812">Transmembrane</keyword>
<feature type="transmembrane region" description="Helical" evidence="2">
    <location>
        <begin position="371"/>
        <end position="392"/>
    </location>
</feature>
<proteinExistence type="predicted"/>
<accession>A0A5M8PUS4</accession>
<sequence>MGVFQITTAQPPAWTHFWYSWIPQLISSGNITVGGLAVANRFNILNNTGNPGEITAIVQIQNNCWNQWITHAHYPFYSSNSPEWSALCGGDSSSTGAVNTDIGGEGIWVSYWMQISNAIAAFRLLESLDFGVKKEALGFQKKWINRHLKILLMALIEFQKAQYFFIHPVQAAAPAALSGLTTILTPVNALQDAVDRYLFGLMAISGMLPAVLILFALHGAGQKSWYVLGMSTIAVALSTTTLLTSKQIPKYESLHYEQYSACGYQDPSGLCPSRLPYMPVKPEASNYLESVIGIVTLSLVVLATITMDFLWNPEKPICVPIKDWLIRYIDQQKLKHAMLPGRAKGNPINSTKLGIFRLKLGRKWAKGYVQVFYLLTYFVISGFLTGFLEMFFASWTSLFRSHIIIGTHTWGFGQIVAVAIWAAPLCEWIYLEFRGLEEDSKRRIPKPFKIIEEAESAVLVQHLDRDGSLPNPWEQRQTLIHYLPYMHKFRALEHSLPALRYNLQALRDKLPAPEHYIPPLEHSFPALEHNLPALVHKVPAPIHKLSAPENNLPALEHNLPALEHDLPPFKNSLRALKPSLPAPTPNTCADPLKKR</sequence>
<evidence type="ECO:0000313" key="4">
    <source>
        <dbReference type="Proteomes" id="UP000324767"/>
    </source>
</evidence>
<feature type="transmembrane region" description="Helical" evidence="2">
    <location>
        <begin position="224"/>
        <end position="244"/>
    </location>
</feature>
<dbReference type="Proteomes" id="UP000324767">
    <property type="component" value="Unassembled WGS sequence"/>
</dbReference>
<keyword evidence="2" id="KW-1133">Transmembrane helix</keyword>
<protein>
    <submittedName>
        <fullName evidence="3">Uncharacterized protein</fullName>
    </submittedName>
</protein>
<reference evidence="3 4" key="1">
    <citation type="submission" date="2019-09" db="EMBL/GenBank/DDBJ databases">
        <title>The hologenome of the rock-dwelling lichen Lasallia pustulata.</title>
        <authorList>
            <person name="Greshake Tzovaras B."/>
            <person name="Segers F."/>
            <person name="Bicker A."/>
            <person name="Dal Grande F."/>
            <person name="Otte J."/>
            <person name="Hankeln T."/>
            <person name="Schmitt I."/>
            <person name="Ebersberger I."/>
        </authorList>
    </citation>
    <scope>NUCLEOTIDE SEQUENCE [LARGE SCALE GENOMIC DNA]</scope>
    <source>
        <strain evidence="3">A1-1</strain>
    </source>
</reference>
<feature type="transmembrane region" description="Helical" evidence="2">
    <location>
        <begin position="412"/>
        <end position="433"/>
    </location>
</feature>
<keyword evidence="2" id="KW-0472">Membrane</keyword>
<name>A0A5M8PUS4_9LECA</name>
<evidence type="ECO:0000313" key="3">
    <source>
        <dbReference type="EMBL" id="KAA6412735.1"/>
    </source>
</evidence>
<feature type="transmembrane region" description="Helical" evidence="2">
    <location>
        <begin position="291"/>
        <end position="311"/>
    </location>
</feature>
<dbReference type="OrthoDB" id="4582561at2759"/>
<dbReference type="AlphaFoldDB" id="A0A5M8PUS4"/>
<gene>
    <name evidence="3" type="ORF">FRX48_03727</name>
</gene>